<dbReference type="SUPFAM" id="SSF101148">
    <property type="entry name" value="Plant invertase/pectin methylesterase inhibitor"/>
    <property type="match status" value="1"/>
</dbReference>
<accession>A0AAN9J2R8</accession>
<dbReference type="InterPro" id="IPR035513">
    <property type="entry name" value="Invertase/methylesterase_inhib"/>
</dbReference>
<gene>
    <name evidence="6" type="ORF">RIF29_05819</name>
</gene>
<evidence type="ECO:0000313" key="6">
    <source>
        <dbReference type="EMBL" id="KAK7290992.1"/>
    </source>
</evidence>
<dbReference type="NCBIfam" id="TIGR01614">
    <property type="entry name" value="PME_inhib"/>
    <property type="match status" value="1"/>
</dbReference>
<reference evidence="6 7" key="1">
    <citation type="submission" date="2024-01" db="EMBL/GenBank/DDBJ databases">
        <title>The genomes of 5 underutilized Papilionoideae crops provide insights into root nodulation and disease resistanc.</title>
        <authorList>
            <person name="Yuan L."/>
        </authorList>
    </citation>
    <scope>NUCLEOTIDE SEQUENCE [LARGE SCALE GENOMIC DNA]</scope>
    <source>
        <strain evidence="6">ZHUSHIDOU_FW_LH</strain>
        <tissue evidence="6">Leaf</tissue>
    </source>
</reference>
<comment type="caution">
    <text evidence="6">The sequence shown here is derived from an EMBL/GenBank/DDBJ whole genome shotgun (WGS) entry which is preliminary data.</text>
</comment>
<proteinExistence type="inferred from homology"/>
<evidence type="ECO:0000256" key="2">
    <source>
        <dbReference type="ARBA" id="ARBA00023157"/>
    </source>
</evidence>
<dbReference type="PANTHER" id="PTHR36710:SF20">
    <property type="entry name" value="PECTINESTERASE INHIBITOR DOMAIN PROTEIN"/>
    <property type="match status" value="1"/>
</dbReference>
<dbReference type="Gene3D" id="1.20.140.40">
    <property type="entry name" value="Invertase/pectin methylesterase inhibitor family protein"/>
    <property type="match status" value="1"/>
</dbReference>
<dbReference type="SMART" id="SM00856">
    <property type="entry name" value="PMEI"/>
    <property type="match status" value="1"/>
</dbReference>
<feature type="chain" id="PRO_5042926661" description="Pectinesterase inhibitor domain-containing protein" evidence="4">
    <location>
        <begin position="29"/>
        <end position="190"/>
    </location>
</feature>
<dbReference type="EMBL" id="JAYWIO010000001">
    <property type="protein sequence ID" value="KAK7290992.1"/>
    <property type="molecule type" value="Genomic_DNA"/>
</dbReference>
<feature type="signal peptide" evidence="4">
    <location>
        <begin position="1"/>
        <end position="28"/>
    </location>
</feature>
<dbReference type="InterPro" id="IPR034086">
    <property type="entry name" value="PMEI_plant"/>
</dbReference>
<sequence length="190" mass="20898">MAYFSSVTHSIISCLVLMFLLFASSSHASNKVVDVNVICKQALNSSFCLNVLNSKPGGAKGADLITLAQYTIDVVHSNLTNTINLIKTLIAQNRNDKKAEDYYENCLTVFAGKMGTLPNIEKSQESLKKGDYQSVAFDATSCRIGITVCLDEMNPKGPSYDDKSKLPQYVEVLDQVSYMMSLLARFLMGK</sequence>
<evidence type="ECO:0000259" key="5">
    <source>
        <dbReference type="SMART" id="SM00856"/>
    </source>
</evidence>
<evidence type="ECO:0000256" key="1">
    <source>
        <dbReference type="ARBA" id="ARBA00022729"/>
    </source>
</evidence>
<dbReference type="InterPro" id="IPR006501">
    <property type="entry name" value="Pectinesterase_inhib_dom"/>
</dbReference>
<feature type="domain" description="Pectinesterase inhibitor" evidence="5">
    <location>
        <begin position="30"/>
        <end position="187"/>
    </location>
</feature>
<keyword evidence="7" id="KW-1185">Reference proteome</keyword>
<dbReference type="AlphaFoldDB" id="A0AAN9J2R8"/>
<protein>
    <recommendedName>
        <fullName evidence="5">Pectinesterase inhibitor domain-containing protein</fullName>
    </recommendedName>
</protein>
<name>A0AAN9J2R8_CROPI</name>
<dbReference type="GO" id="GO:0046910">
    <property type="term" value="F:pectinesterase inhibitor activity"/>
    <property type="evidence" value="ECO:0007669"/>
    <property type="project" value="InterPro"/>
</dbReference>
<dbReference type="CDD" id="cd15797">
    <property type="entry name" value="PMEI"/>
    <property type="match status" value="1"/>
</dbReference>
<keyword evidence="2" id="KW-1015">Disulfide bond</keyword>
<dbReference type="PANTHER" id="PTHR36710">
    <property type="entry name" value="PECTINESTERASE INHIBITOR-LIKE"/>
    <property type="match status" value="1"/>
</dbReference>
<dbReference type="Pfam" id="PF04043">
    <property type="entry name" value="PMEI"/>
    <property type="match status" value="1"/>
</dbReference>
<organism evidence="6 7">
    <name type="scientific">Crotalaria pallida</name>
    <name type="common">Smooth rattlebox</name>
    <name type="synonym">Crotalaria striata</name>
    <dbReference type="NCBI Taxonomy" id="3830"/>
    <lineage>
        <taxon>Eukaryota</taxon>
        <taxon>Viridiplantae</taxon>
        <taxon>Streptophyta</taxon>
        <taxon>Embryophyta</taxon>
        <taxon>Tracheophyta</taxon>
        <taxon>Spermatophyta</taxon>
        <taxon>Magnoliopsida</taxon>
        <taxon>eudicotyledons</taxon>
        <taxon>Gunneridae</taxon>
        <taxon>Pentapetalae</taxon>
        <taxon>rosids</taxon>
        <taxon>fabids</taxon>
        <taxon>Fabales</taxon>
        <taxon>Fabaceae</taxon>
        <taxon>Papilionoideae</taxon>
        <taxon>50 kb inversion clade</taxon>
        <taxon>genistoids sensu lato</taxon>
        <taxon>core genistoids</taxon>
        <taxon>Crotalarieae</taxon>
        <taxon>Crotalaria</taxon>
    </lineage>
</organism>
<dbReference type="InterPro" id="IPR052421">
    <property type="entry name" value="PCW_Enzyme_Inhibitor"/>
</dbReference>
<evidence type="ECO:0000256" key="3">
    <source>
        <dbReference type="ARBA" id="ARBA00038471"/>
    </source>
</evidence>
<evidence type="ECO:0000256" key="4">
    <source>
        <dbReference type="SAM" id="SignalP"/>
    </source>
</evidence>
<dbReference type="Proteomes" id="UP001372338">
    <property type="component" value="Unassembled WGS sequence"/>
</dbReference>
<keyword evidence="1 4" id="KW-0732">Signal</keyword>
<evidence type="ECO:0000313" key="7">
    <source>
        <dbReference type="Proteomes" id="UP001372338"/>
    </source>
</evidence>
<comment type="similarity">
    <text evidence="3">Belongs to the PMEI family.</text>
</comment>